<sequence length="272" mass="31314">MTMLGISKGAIYNLKKELHELENSHEKEENPEEPPRRRTRSETTLPPRPSAQKRAHSRKSYASSSTTAAATSLIPTPVSPLKKRHSGRSKIILSEYAKDTIRLTFHLMLCEKEYPTVRKLLDRLLSLYEDFPVRSTMTLWSPGPTRTRKRDLFGPTMKSYEVASTYNVEIIQLPVRHCQLNPIELAWAGLKDYVRDKNTRFRIRDVENLTMEWCVALGPEVAGGYFEKVKEYEEMFKWADEMIETDVEPGIDEEDSEGETTDDGLSEDNEEI</sequence>
<comment type="caution">
    <text evidence="2">The sequence shown here is derived from an EMBL/GenBank/DDBJ whole genome shotgun (WGS) entry which is preliminary data.</text>
</comment>
<evidence type="ECO:0000313" key="2">
    <source>
        <dbReference type="EMBL" id="CAF1332183.1"/>
    </source>
</evidence>
<evidence type="ECO:0000313" key="4">
    <source>
        <dbReference type="Proteomes" id="UP000677228"/>
    </source>
</evidence>
<dbReference type="AlphaFoldDB" id="A0A8S2F3G2"/>
<feature type="region of interest" description="Disordered" evidence="1">
    <location>
        <begin position="17"/>
        <end position="69"/>
    </location>
</feature>
<evidence type="ECO:0000313" key="3">
    <source>
        <dbReference type="EMBL" id="CAF4143554.1"/>
    </source>
</evidence>
<reference evidence="2" key="1">
    <citation type="submission" date="2021-02" db="EMBL/GenBank/DDBJ databases">
        <authorList>
            <person name="Nowell W R."/>
        </authorList>
    </citation>
    <scope>NUCLEOTIDE SEQUENCE</scope>
</reference>
<name>A0A8S2F3G2_9BILA</name>
<dbReference type="EMBL" id="CAJNOK010021410">
    <property type="protein sequence ID" value="CAF1332183.1"/>
    <property type="molecule type" value="Genomic_DNA"/>
</dbReference>
<feature type="compositionally biased region" description="Basic and acidic residues" evidence="1">
    <location>
        <begin position="17"/>
        <end position="36"/>
    </location>
</feature>
<dbReference type="GO" id="GO:0003676">
    <property type="term" value="F:nucleic acid binding"/>
    <property type="evidence" value="ECO:0007669"/>
    <property type="project" value="InterPro"/>
</dbReference>
<gene>
    <name evidence="2" type="ORF">OVA965_LOCUS29940</name>
    <name evidence="3" type="ORF">TMI583_LOCUS30732</name>
</gene>
<dbReference type="InterPro" id="IPR036397">
    <property type="entry name" value="RNaseH_sf"/>
</dbReference>
<dbReference type="Proteomes" id="UP000682733">
    <property type="component" value="Unassembled WGS sequence"/>
</dbReference>
<dbReference type="EMBL" id="CAJOBA010043035">
    <property type="protein sequence ID" value="CAF4143554.1"/>
    <property type="molecule type" value="Genomic_DNA"/>
</dbReference>
<proteinExistence type="predicted"/>
<evidence type="ECO:0000256" key="1">
    <source>
        <dbReference type="SAM" id="MobiDB-lite"/>
    </source>
</evidence>
<organism evidence="2 4">
    <name type="scientific">Didymodactylos carnosus</name>
    <dbReference type="NCBI Taxonomy" id="1234261"/>
    <lineage>
        <taxon>Eukaryota</taxon>
        <taxon>Metazoa</taxon>
        <taxon>Spiralia</taxon>
        <taxon>Gnathifera</taxon>
        <taxon>Rotifera</taxon>
        <taxon>Eurotatoria</taxon>
        <taxon>Bdelloidea</taxon>
        <taxon>Philodinida</taxon>
        <taxon>Philodinidae</taxon>
        <taxon>Didymodactylos</taxon>
    </lineage>
</organism>
<accession>A0A8S2F3G2</accession>
<feature type="region of interest" description="Disordered" evidence="1">
    <location>
        <begin position="246"/>
        <end position="272"/>
    </location>
</feature>
<dbReference type="Proteomes" id="UP000677228">
    <property type="component" value="Unassembled WGS sequence"/>
</dbReference>
<dbReference type="Gene3D" id="3.30.420.10">
    <property type="entry name" value="Ribonuclease H-like superfamily/Ribonuclease H"/>
    <property type="match status" value="1"/>
</dbReference>
<evidence type="ECO:0008006" key="5">
    <source>
        <dbReference type="Google" id="ProtNLM"/>
    </source>
</evidence>
<protein>
    <recommendedName>
        <fullName evidence="5">Tc1-like transposase DDE domain-containing protein</fullName>
    </recommendedName>
</protein>